<accession>A0AA39XN77</accession>
<organism evidence="1 2">
    <name type="scientific">Bombardia bombarda</name>
    <dbReference type="NCBI Taxonomy" id="252184"/>
    <lineage>
        <taxon>Eukaryota</taxon>
        <taxon>Fungi</taxon>
        <taxon>Dikarya</taxon>
        <taxon>Ascomycota</taxon>
        <taxon>Pezizomycotina</taxon>
        <taxon>Sordariomycetes</taxon>
        <taxon>Sordariomycetidae</taxon>
        <taxon>Sordariales</taxon>
        <taxon>Lasiosphaeriaceae</taxon>
        <taxon>Bombardia</taxon>
    </lineage>
</organism>
<gene>
    <name evidence="1" type="ORF">B0T17DRAFT_613771</name>
</gene>
<dbReference type="AlphaFoldDB" id="A0AA39XN77"/>
<dbReference type="EMBL" id="JAULSR010000001">
    <property type="protein sequence ID" value="KAK0637139.1"/>
    <property type="molecule type" value="Genomic_DNA"/>
</dbReference>
<evidence type="ECO:0000313" key="2">
    <source>
        <dbReference type="Proteomes" id="UP001174934"/>
    </source>
</evidence>
<comment type="caution">
    <text evidence="1">The sequence shown here is derived from an EMBL/GenBank/DDBJ whole genome shotgun (WGS) entry which is preliminary data.</text>
</comment>
<reference evidence="1" key="1">
    <citation type="submission" date="2023-06" db="EMBL/GenBank/DDBJ databases">
        <title>Genome-scale phylogeny and comparative genomics of the fungal order Sordariales.</title>
        <authorList>
            <consortium name="Lawrence Berkeley National Laboratory"/>
            <person name="Hensen N."/>
            <person name="Bonometti L."/>
            <person name="Westerberg I."/>
            <person name="Brannstrom I.O."/>
            <person name="Guillou S."/>
            <person name="Cros-Aarteil S."/>
            <person name="Calhoun S."/>
            <person name="Haridas S."/>
            <person name="Kuo A."/>
            <person name="Mondo S."/>
            <person name="Pangilinan J."/>
            <person name="Riley R."/>
            <person name="LaButti K."/>
            <person name="Andreopoulos B."/>
            <person name="Lipzen A."/>
            <person name="Chen C."/>
            <person name="Yanf M."/>
            <person name="Daum C."/>
            <person name="Ng V."/>
            <person name="Clum A."/>
            <person name="Steindorff A."/>
            <person name="Ohm R."/>
            <person name="Martin F."/>
            <person name="Silar P."/>
            <person name="Natvig D."/>
            <person name="Lalanne C."/>
            <person name="Gautier V."/>
            <person name="Ament-velasquez S.L."/>
            <person name="Kruys A."/>
            <person name="Hutchinson M.I."/>
            <person name="Powell A.J."/>
            <person name="Barry K."/>
            <person name="Miller A.N."/>
            <person name="Grigoriev I.V."/>
            <person name="Debuchy R."/>
            <person name="Gladieux P."/>
            <person name="Thoren M.H."/>
            <person name="Johannesson H."/>
        </authorList>
    </citation>
    <scope>NUCLEOTIDE SEQUENCE</scope>
    <source>
        <strain evidence="1">SMH3391-2</strain>
    </source>
</reference>
<name>A0AA39XN77_9PEZI</name>
<evidence type="ECO:0000313" key="1">
    <source>
        <dbReference type="EMBL" id="KAK0637139.1"/>
    </source>
</evidence>
<keyword evidence="2" id="KW-1185">Reference proteome</keyword>
<sequence>MAKSNLLVFRVSIDDHIFALKIFRFYDHHDVISCDIVALNAVMPQVIINQLDPFYSECRAYGRLEETDNKHLAVQCYGYVFLDQATEAHLAERYYDRWHRTRATKGRPLRAIVKEYIDSNDREPFTPKMFPQMRRDVVALNSLGIVVWDLRADNYCAGRIIDFSQARTVPHMELDFSLKDVYSHWTQVQCCLNDYFAFDEIIDDWNDDHPNRVYYGPRFFPNRRFGFRLRNKSRYYGRKFGLEDIKVVATYYD</sequence>
<dbReference type="InterPro" id="IPR025213">
    <property type="entry name" value="Sim4_Fta2"/>
</dbReference>
<protein>
    <submittedName>
        <fullName evidence="1">Kinetochore Sim4 complex subunit FTA2-domain-containing protein</fullName>
    </submittedName>
</protein>
<proteinExistence type="predicted"/>
<dbReference type="Pfam" id="PF13095">
    <property type="entry name" value="FTA2"/>
    <property type="match status" value="1"/>
</dbReference>
<dbReference type="Proteomes" id="UP001174934">
    <property type="component" value="Unassembled WGS sequence"/>
</dbReference>